<protein>
    <recommendedName>
        <fullName evidence="5">Inosine/uridine-preferring nucleoside hydrolase domain-containing protein</fullName>
    </recommendedName>
</protein>
<dbReference type="AlphaFoldDB" id="A0A640KK24"/>
<dbReference type="EMBL" id="BLBS01000035">
    <property type="protein sequence ID" value="GET89395.1"/>
    <property type="molecule type" value="Genomic_DNA"/>
</dbReference>
<evidence type="ECO:0000256" key="4">
    <source>
        <dbReference type="SAM" id="Phobius"/>
    </source>
</evidence>
<dbReference type="Pfam" id="PF01156">
    <property type="entry name" value="IU_nuc_hydro"/>
    <property type="match status" value="1"/>
</dbReference>
<evidence type="ECO:0000313" key="6">
    <source>
        <dbReference type="EMBL" id="GET89395.1"/>
    </source>
</evidence>
<proteinExistence type="inferred from homology"/>
<dbReference type="GO" id="GO:0005829">
    <property type="term" value="C:cytosol"/>
    <property type="evidence" value="ECO:0007669"/>
    <property type="project" value="TreeGrafter"/>
</dbReference>
<feature type="transmembrane region" description="Helical" evidence="4">
    <location>
        <begin position="21"/>
        <end position="43"/>
    </location>
</feature>
<dbReference type="OrthoDB" id="5783963at2759"/>
<evidence type="ECO:0000256" key="2">
    <source>
        <dbReference type="ARBA" id="ARBA00022801"/>
    </source>
</evidence>
<dbReference type="Proteomes" id="UP000419144">
    <property type="component" value="Unassembled WGS sequence"/>
</dbReference>
<evidence type="ECO:0000256" key="1">
    <source>
        <dbReference type="ARBA" id="ARBA00009176"/>
    </source>
</evidence>
<dbReference type="GO" id="GO:0008477">
    <property type="term" value="F:purine nucleosidase activity"/>
    <property type="evidence" value="ECO:0007669"/>
    <property type="project" value="TreeGrafter"/>
</dbReference>
<keyword evidence="3" id="KW-0326">Glycosidase</keyword>
<keyword evidence="2" id="KW-0378">Hydrolase</keyword>
<name>A0A640KK24_LEITA</name>
<comment type="caution">
    <text evidence="6">The sequence shown here is derived from an EMBL/GenBank/DDBJ whole genome shotgun (WGS) entry which is preliminary data.</text>
</comment>
<dbReference type="Gene3D" id="3.90.245.10">
    <property type="entry name" value="Ribonucleoside hydrolase-like"/>
    <property type="match status" value="1"/>
</dbReference>
<keyword evidence="7" id="KW-1185">Reference proteome</keyword>
<reference evidence="6" key="1">
    <citation type="submission" date="2019-11" db="EMBL/GenBank/DDBJ databases">
        <title>Leishmania tarentolae CDS.</title>
        <authorList>
            <person name="Goto Y."/>
            <person name="Yamagishi J."/>
        </authorList>
    </citation>
    <scope>NUCLEOTIDE SEQUENCE [LARGE SCALE GENOMIC DNA]</scope>
    <source>
        <strain evidence="6">Parrot Tar II</strain>
    </source>
</reference>
<evidence type="ECO:0000256" key="3">
    <source>
        <dbReference type="ARBA" id="ARBA00023295"/>
    </source>
</evidence>
<dbReference type="InterPro" id="IPR001910">
    <property type="entry name" value="Inosine/uridine_hydrolase_dom"/>
</dbReference>
<dbReference type="VEuPathDB" id="TriTrypDB:LtaPh_2603300"/>
<dbReference type="PANTHER" id="PTHR12304:SF4">
    <property type="entry name" value="URIDINE NUCLEOSIDASE"/>
    <property type="match status" value="1"/>
</dbReference>
<dbReference type="GO" id="GO:0006152">
    <property type="term" value="P:purine nucleoside catabolic process"/>
    <property type="evidence" value="ECO:0007669"/>
    <property type="project" value="TreeGrafter"/>
</dbReference>
<evidence type="ECO:0000313" key="7">
    <source>
        <dbReference type="Proteomes" id="UP000419144"/>
    </source>
</evidence>
<keyword evidence="4" id="KW-0812">Transmembrane</keyword>
<accession>A0A640KK24</accession>
<organism evidence="6 7">
    <name type="scientific">Leishmania tarentolae</name>
    <name type="common">Sauroleishmania tarentolae</name>
    <dbReference type="NCBI Taxonomy" id="5689"/>
    <lineage>
        <taxon>Eukaryota</taxon>
        <taxon>Discoba</taxon>
        <taxon>Euglenozoa</taxon>
        <taxon>Kinetoplastea</taxon>
        <taxon>Metakinetoplastina</taxon>
        <taxon>Trypanosomatida</taxon>
        <taxon>Trypanosomatidae</taxon>
        <taxon>Leishmaniinae</taxon>
        <taxon>Leishmania</taxon>
        <taxon>lizard Leishmania</taxon>
    </lineage>
</organism>
<feature type="domain" description="Inosine/uridine-preferring nucleoside hydrolase" evidence="5">
    <location>
        <begin position="139"/>
        <end position="330"/>
    </location>
</feature>
<comment type="similarity">
    <text evidence="1">Belongs to the IUNH family.</text>
</comment>
<keyword evidence="4" id="KW-0472">Membrane</keyword>
<dbReference type="InterPro" id="IPR036452">
    <property type="entry name" value="Ribo_hydro-like"/>
</dbReference>
<dbReference type="InterPro" id="IPR023186">
    <property type="entry name" value="IUNH"/>
</dbReference>
<keyword evidence="4" id="KW-1133">Transmembrane helix</keyword>
<evidence type="ECO:0000259" key="5">
    <source>
        <dbReference type="Pfam" id="PF01156"/>
    </source>
</evidence>
<dbReference type="PANTHER" id="PTHR12304">
    <property type="entry name" value="INOSINE-URIDINE PREFERRING NUCLEOSIDE HYDROLASE"/>
    <property type="match status" value="1"/>
</dbReference>
<dbReference type="SUPFAM" id="SSF53590">
    <property type="entry name" value="Nucleoside hydrolase"/>
    <property type="match status" value="1"/>
</dbReference>
<sequence length="342" mass="37945">MDQIKEYYQRWCDMPQPRKIRAIKLIAFACYFLFLFLLVVYAFGRTGARASTIVPTVLFTDGTPYNTEIIRYLTQRRDVVLCMIVLNNNSLAVEKLFSSRGNVDLILGALQAEGYTRTVPVYTSETSSLDNFELPLEEVLAKQSVNFVIVGPCTEAAHFLSEHPTRRSNVVDIFVAGGAFNEAGNANYLFSMNTKAERNFYMDPAAAGYIMAATHGRPVTLFPIDVTATWTRDAYTAIVSNPSSAATSVEMVATGLQWYYTSVDSTRRTTVGLMAAAYASDAQVRQKAVYTSIPVYVRTTETNTTKGESYRPASGTPVRVVLSVAEDTFFSHLVRVDKLPLV</sequence>
<gene>
    <name evidence="6" type="ORF">LtaPh_2603300</name>
</gene>